<dbReference type="InterPro" id="IPR014555">
    <property type="entry name" value="RecF-like"/>
</dbReference>
<dbReference type="InterPro" id="IPR003959">
    <property type="entry name" value="ATPase_AAA_core"/>
</dbReference>
<dbReference type="EMBL" id="CYYU01000002">
    <property type="protein sequence ID" value="CUN52358.1"/>
    <property type="molecule type" value="Genomic_DNA"/>
</dbReference>
<dbReference type="PANTHER" id="PTHR40396">
    <property type="entry name" value="ATPASE-LIKE PROTEIN"/>
    <property type="match status" value="1"/>
</dbReference>
<dbReference type="PANTHER" id="PTHR40396:SF1">
    <property type="entry name" value="ATPASE AAA-TYPE CORE DOMAIN-CONTAINING PROTEIN"/>
    <property type="match status" value="1"/>
</dbReference>
<dbReference type="RefSeq" id="WP_082427681.1">
    <property type="nucleotide sequence ID" value="NZ_CABIWZ010000002.1"/>
</dbReference>
<dbReference type="GO" id="GO:0005524">
    <property type="term" value="F:ATP binding"/>
    <property type="evidence" value="ECO:0007669"/>
    <property type="project" value="InterPro"/>
</dbReference>
<accession>A0A173XPK7</accession>
<dbReference type="AlphaFoldDB" id="A0A173XPK7"/>
<proteinExistence type="predicted"/>
<evidence type="ECO:0000313" key="2">
    <source>
        <dbReference type="EMBL" id="CUN52358.1"/>
    </source>
</evidence>
<protein>
    <submittedName>
        <fullName evidence="2">Predicted ATPase</fullName>
    </submittedName>
</protein>
<feature type="domain" description="ATPase AAA-type core" evidence="1">
    <location>
        <begin position="35"/>
        <end position="358"/>
    </location>
</feature>
<keyword evidence="3" id="KW-1185">Reference proteome</keyword>
<dbReference type="STRING" id="187979.ERS852385_00665"/>
<dbReference type="Gene3D" id="3.40.50.300">
    <property type="entry name" value="P-loop containing nucleotide triphosphate hydrolases"/>
    <property type="match status" value="1"/>
</dbReference>
<organism evidence="2 3">
    <name type="scientific">Mitsuokella jalaludinii</name>
    <dbReference type="NCBI Taxonomy" id="187979"/>
    <lineage>
        <taxon>Bacteria</taxon>
        <taxon>Bacillati</taxon>
        <taxon>Bacillota</taxon>
        <taxon>Negativicutes</taxon>
        <taxon>Selenomonadales</taxon>
        <taxon>Selenomonadaceae</taxon>
        <taxon>Mitsuokella</taxon>
    </lineage>
</organism>
<dbReference type="OrthoDB" id="308933at2"/>
<name>A0A173XPK7_9FIRM</name>
<dbReference type="Proteomes" id="UP000095546">
    <property type="component" value="Unassembled WGS sequence"/>
</dbReference>
<dbReference type="InterPro" id="IPR027417">
    <property type="entry name" value="P-loop_NTPase"/>
</dbReference>
<sequence length="407" mass="46006">MGKILGIAIQNYGSLKDISLGKLLSNQSGAELSNMTAIIGPSGNGKSTLADAFGFLSDSLAEGVERACDARNRGGIRQLLSQGSEGPIHFEIYYKETQNDSPITYELSVAKDRMGRPYVAEERLRQRRAGERNGRPLSFLHLLNGKGYAFEGKKGGQEDDGKSEGEKQEVELADNRKLGIVTLGAMKQYTRIEKFLNFLRSWYLCYFTPDAARQLQSLSPDPYLNRDGSNLNNVAQYMYRRNPVEFKKILADIQTKIPNIRRIEPIEMPNGQIALAFWQNDFKEPFYSQRMSDGTLKLFAYYLLLHERNPRQLIFVEEPENGLYHKYLATLALEMKLNVGKGYGKQLFVTTHSPFFVNALSPEQVWVLSKGEDGFSTIKKASEYQFVKDLVSEGATVGDLWYSEYFG</sequence>
<evidence type="ECO:0000313" key="3">
    <source>
        <dbReference type="Proteomes" id="UP000095546"/>
    </source>
</evidence>
<gene>
    <name evidence="2" type="ORF">ERS852385_00665</name>
</gene>
<dbReference type="GeneID" id="83709005"/>
<reference evidence="2 3" key="1">
    <citation type="submission" date="2015-09" db="EMBL/GenBank/DDBJ databases">
        <authorList>
            <consortium name="Pathogen Informatics"/>
        </authorList>
    </citation>
    <scope>NUCLEOTIDE SEQUENCE [LARGE SCALE GENOMIC DNA]</scope>
    <source>
        <strain evidence="2 3">2789STDY5608828</strain>
    </source>
</reference>
<evidence type="ECO:0000259" key="1">
    <source>
        <dbReference type="Pfam" id="PF13304"/>
    </source>
</evidence>
<dbReference type="PIRSF" id="PIRSF029347">
    <property type="entry name" value="RecF"/>
    <property type="match status" value="1"/>
</dbReference>
<dbReference type="SUPFAM" id="SSF52540">
    <property type="entry name" value="P-loop containing nucleoside triphosphate hydrolases"/>
    <property type="match status" value="1"/>
</dbReference>
<dbReference type="Pfam" id="PF13304">
    <property type="entry name" value="AAA_21"/>
    <property type="match status" value="1"/>
</dbReference>
<dbReference type="GO" id="GO:0016887">
    <property type="term" value="F:ATP hydrolysis activity"/>
    <property type="evidence" value="ECO:0007669"/>
    <property type="project" value="InterPro"/>
</dbReference>